<dbReference type="Pfam" id="PF01168">
    <property type="entry name" value="Ala_racemase_N"/>
    <property type="match status" value="1"/>
</dbReference>
<dbReference type="PIRSF" id="PIRSF004848">
    <property type="entry name" value="YBL036c_PLPDEIII"/>
    <property type="match status" value="1"/>
</dbReference>
<dbReference type="KEGG" id="dak:DaAHT2_0559"/>
<dbReference type="AlphaFoldDB" id="D6Z0N6"/>
<dbReference type="STRING" id="589865.DaAHT2_0559"/>
<dbReference type="OrthoDB" id="9804072at2"/>
<dbReference type="Proteomes" id="UP000001508">
    <property type="component" value="Chromosome"/>
</dbReference>
<sequence length="250" mass="26545">MTDIGANLAAVKARIAAAARRSGRDPASVRLVAVSKRVEAERIVTAVAAGQRLFGENYLQEAQAKISRVNELLAGPEAGPEASLDPTGKAEVSWHFIGHLQSNKAKAAATTDFTMVETIDRLKLARALDRHAAAAGRLLPVLVQVNVGGEAQKAGVMPEQAPELLRSLAELPALRVMGLMTMPPMAAHPEESRPHFARLRQLAEEFARQGLLGAHGSPLLSMGMSADFEVAVEEGANLVRVGTAIFGPRQ</sequence>
<comment type="cofactor">
    <cofactor evidence="3">
        <name>pyridoxal 5'-phosphate</name>
        <dbReference type="ChEBI" id="CHEBI:597326"/>
    </cofactor>
</comment>
<dbReference type="FunCoup" id="D6Z0N6">
    <property type="interactions" value="413"/>
</dbReference>
<dbReference type="RefSeq" id="WP_013162796.1">
    <property type="nucleotide sequence ID" value="NC_014216.1"/>
</dbReference>
<organism evidence="6 7">
    <name type="scientific">Desulfurivibrio alkaliphilus (strain DSM 19089 / UNIQEM U267 / AHT2)</name>
    <dbReference type="NCBI Taxonomy" id="589865"/>
    <lineage>
        <taxon>Bacteria</taxon>
        <taxon>Pseudomonadati</taxon>
        <taxon>Thermodesulfobacteriota</taxon>
        <taxon>Desulfobulbia</taxon>
        <taxon>Desulfobulbales</taxon>
        <taxon>Desulfobulbaceae</taxon>
        <taxon>Desulfurivibrio</taxon>
    </lineage>
</organism>
<evidence type="ECO:0000256" key="2">
    <source>
        <dbReference type="HAMAP-Rule" id="MF_02087"/>
    </source>
</evidence>
<protein>
    <recommendedName>
        <fullName evidence="2">Pyridoxal phosphate homeostasis protein</fullName>
        <shortName evidence="2">PLP homeostasis protein</shortName>
    </recommendedName>
</protein>
<keyword evidence="7" id="KW-1185">Reference proteome</keyword>
<dbReference type="NCBIfam" id="TIGR00044">
    <property type="entry name" value="YggS family pyridoxal phosphate-dependent enzyme"/>
    <property type="match status" value="1"/>
</dbReference>
<dbReference type="EMBL" id="CP001940">
    <property type="protein sequence ID" value="ADH85265.1"/>
    <property type="molecule type" value="Genomic_DNA"/>
</dbReference>
<evidence type="ECO:0000256" key="4">
    <source>
        <dbReference type="RuleBase" id="RU004514"/>
    </source>
</evidence>
<dbReference type="CDD" id="cd00635">
    <property type="entry name" value="PLPDE_III_YBL036c_like"/>
    <property type="match status" value="1"/>
</dbReference>
<dbReference type="eggNOG" id="COG0325">
    <property type="taxonomic scope" value="Bacteria"/>
</dbReference>
<dbReference type="SUPFAM" id="SSF51419">
    <property type="entry name" value="PLP-binding barrel"/>
    <property type="match status" value="1"/>
</dbReference>
<proteinExistence type="inferred from homology"/>
<dbReference type="InterPro" id="IPR011078">
    <property type="entry name" value="PyrdxlP_homeostasis"/>
</dbReference>
<dbReference type="HOGENOM" id="CLU_059988_0_1_7"/>
<dbReference type="InterPro" id="IPR001608">
    <property type="entry name" value="Ala_racemase_N"/>
</dbReference>
<dbReference type="PANTHER" id="PTHR10146:SF14">
    <property type="entry name" value="PYRIDOXAL PHOSPHATE HOMEOSTASIS PROTEIN"/>
    <property type="match status" value="1"/>
</dbReference>
<feature type="domain" description="Alanine racemase N-terminal" evidence="5">
    <location>
        <begin position="7"/>
        <end position="249"/>
    </location>
</feature>
<accession>D6Z0N6</accession>
<comment type="function">
    <text evidence="2">Pyridoxal 5'-phosphate (PLP)-binding protein, which is involved in PLP homeostasis.</text>
</comment>
<evidence type="ECO:0000256" key="3">
    <source>
        <dbReference type="PIRSR" id="PIRSR004848-1"/>
    </source>
</evidence>
<feature type="modified residue" description="N6-(pyridoxal phosphate)lysine" evidence="2 3">
    <location>
        <position position="36"/>
    </location>
</feature>
<gene>
    <name evidence="6" type="ordered locus">DaAHT2_0559</name>
</gene>
<dbReference type="Gene3D" id="3.20.20.10">
    <property type="entry name" value="Alanine racemase"/>
    <property type="match status" value="1"/>
</dbReference>
<evidence type="ECO:0000256" key="1">
    <source>
        <dbReference type="ARBA" id="ARBA00022898"/>
    </source>
</evidence>
<dbReference type="HAMAP" id="MF_02087">
    <property type="entry name" value="PLP_homeostasis"/>
    <property type="match status" value="1"/>
</dbReference>
<comment type="similarity">
    <text evidence="2 4">Belongs to the pyridoxal phosphate-binding protein YggS/PROSC family.</text>
</comment>
<keyword evidence="1 2" id="KW-0663">Pyridoxal phosphate</keyword>
<evidence type="ECO:0000313" key="6">
    <source>
        <dbReference type="EMBL" id="ADH85265.1"/>
    </source>
</evidence>
<evidence type="ECO:0000259" key="5">
    <source>
        <dbReference type="Pfam" id="PF01168"/>
    </source>
</evidence>
<dbReference type="PANTHER" id="PTHR10146">
    <property type="entry name" value="PROLINE SYNTHETASE CO-TRANSCRIBED BACTERIAL HOMOLOG PROTEIN"/>
    <property type="match status" value="1"/>
</dbReference>
<dbReference type="GO" id="GO:0030170">
    <property type="term" value="F:pyridoxal phosphate binding"/>
    <property type="evidence" value="ECO:0007669"/>
    <property type="project" value="UniProtKB-UniRule"/>
</dbReference>
<dbReference type="InParanoid" id="D6Z0N6"/>
<name>D6Z0N6_DESAT</name>
<evidence type="ECO:0000313" key="7">
    <source>
        <dbReference type="Proteomes" id="UP000001508"/>
    </source>
</evidence>
<dbReference type="InterPro" id="IPR029066">
    <property type="entry name" value="PLP-binding_barrel"/>
</dbReference>
<dbReference type="FunFam" id="3.20.20.10:FF:000018">
    <property type="entry name" value="Pyridoxal phosphate homeostasis protein"/>
    <property type="match status" value="1"/>
</dbReference>
<reference evidence="7" key="1">
    <citation type="submission" date="2010-02" db="EMBL/GenBank/DDBJ databases">
        <title>Complete sequence of Desulfurivibrio alkaliphilus AHT2.</title>
        <authorList>
            <consortium name="US DOE Joint Genome Institute"/>
            <person name="Pitluck S."/>
            <person name="Chertkov O."/>
            <person name="Detter J.C."/>
            <person name="Han C."/>
            <person name="Tapia R."/>
            <person name="Larimer F."/>
            <person name="Land M."/>
            <person name="Hauser L."/>
            <person name="Kyrpides N."/>
            <person name="Mikhailova N."/>
            <person name="Sorokin D.Y."/>
            <person name="Muyzer G."/>
            <person name="Woyke T."/>
        </authorList>
    </citation>
    <scope>NUCLEOTIDE SEQUENCE [LARGE SCALE GENOMIC DNA]</scope>
    <source>
        <strain evidence="7">DSM 19089 / UNIQEM U267 / AHT2</strain>
    </source>
</reference>